<dbReference type="GO" id="GO:0034353">
    <property type="term" value="F:mRNA 5'-diphosphatase activity"/>
    <property type="evidence" value="ECO:0007669"/>
    <property type="project" value="TreeGrafter"/>
</dbReference>
<evidence type="ECO:0000256" key="1">
    <source>
        <dbReference type="ARBA" id="ARBA00006562"/>
    </source>
</evidence>
<dbReference type="PANTHER" id="PTHR12395:SF9">
    <property type="entry name" value="DECAPPING AND EXORIBONUCLEASE PROTEIN"/>
    <property type="match status" value="1"/>
</dbReference>
<reference evidence="4 5" key="1">
    <citation type="submission" date="2013-11" db="EMBL/GenBank/DDBJ databases">
        <title>Draft genome of the bovine lungworm Dictyocaulus viviparus.</title>
        <authorList>
            <person name="Mitreva M."/>
        </authorList>
    </citation>
    <scope>NUCLEOTIDE SEQUENCE [LARGE SCALE GENOMIC DNA]</scope>
    <source>
        <strain evidence="4 5">HannoverDv2000</strain>
    </source>
</reference>
<keyword evidence="2" id="KW-0378">Hydrolase</keyword>
<comment type="function">
    <text evidence="2">Decapping enzyme for NAD-capped RNAs: specifically hydrolyzes the nicotinamide adenine dinucleotide (NAD) cap from a subset of RNAs by removing the entire NAD moiety from the 5'-end of an NAD-capped RNA.</text>
</comment>
<dbReference type="STRING" id="29172.A0A0D8XPD7"/>
<dbReference type="GO" id="GO:0005634">
    <property type="term" value="C:nucleus"/>
    <property type="evidence" value="ECO:0007669"/>
    <property type="project" value="UniProtKB-SubCell"/>
</dbReference>
<dbReference type="Proteomes" id="UP000053766">
    <property type="component" value="Unassembled WGS sequence"/>
</dbReference>
<keyword evidence="2" id="KW-0540">Nuclease</keyword>
<feature type="domain" description="RAI1-like" evidence="3">
    <location>
        <begin position="24"/>
        <end position="339"/>
    </location>
</feature>
<proteinExistence type="inferred from homology"/>
<dbReference type="InterPro" id="IPR039039">
    <property type="entry name" value="RAI1-like_fam"/>
</dbReference>
<comment type="similarity">
    <text evidence="1 2">Belongs to the DXO/Dom3Z family.</text>
</comment>
<reference evidence="5" key="2">
    <citation type="journal article" date="2016" name="Sci. Rep.">
        <title>Dictyocaulus viviparus genome, variome and transcriptome elucidate lungworm biology and support future intervention.</title>
        <authorList>
            <person name="McNulty S.N."/>
            <person name="Strube C."/>
            <person name="Rosa B.A."/>
            <person name="Martin J.C."/>
            <person name="Tyagi R."/>
            <person name="Choi Y.J."/>
            <person name="Wang Q."/>
            <person name="Hallsworth Pepin K."/>
            <person name="Zhang X."/>
            <person name="Ozersky P."/>
            <person name="Wilson R.K."/>
            <person name="Sternberg P.W."/>
            <person name="Gasser R.B."/>
            <person name="Mitreva M."/>
        </authorList>
    </citation>
    <scope>NUCLEOTIDE SEQUENCE [LARGE SCALE GENOMIC DNA]</scope>
    <source>
        <strain evidence="5">HannoverDv2000</strain>
    </source>
</reference>
<dbReference type="OrthoDB" id="5853397at2759"/>
<evidence type="ECO:0000313" key="4">
    <source>
        <dbReference type="EMBL" id="KJH46395.1"/>
    </source>
</evidence>
<dbReference type="EMBL" id="KN716355">
    <property type="protein sequence ID" value="KJH46395.1"/>
    <property type="molecule type" value="Genomic_DNA"/>
</dbReference>
<dbReference type="Pfam" id="PF08652">
    <property type="entry name" value="RAI1"/>
    <property type="match status" value="1"/>
</dbReference>
<dbReference type="GO" id="GO:0046872">
    <property type="term" value="F:metal ion binding"/>
    <property type="evidence" value="ECO:0007669"/>
    <property type="project" value="UniProtKB-KW"/>
</dbReference>
<dbReference type="GO" id="GO:0005829">
    <property type="term" value="C:cytosol"/>
    <property type="evidence" value="ECO:0007669"/>
    <property type="project" value="TreeGrafter"/>
</dbReference>
<dbReference type="PANTHER" id="PTHR12395">
    <property type="entry name" value="DOM-3 RELATED"/>
    <property type="match status" value="1"/>
</dbReference>
<keyword evidence="2" id="KW-0547">Nucleotide-binding</keyword>
<dbReference type="GO" id="GO:0003723">
    <property type="term" value="F:RNA binding"/>
    <property type="evidence" value="ECO:0007669"/>
    <property type="project" value="UniProtKB-KW"/>
</dbReference>
<keyword evidence="2" id="KW-0479">Metal-binding</keyword>
<name>A0A0D8XPD7_DICVI</name>
<dbReference type="GO" id="GO:0004518">
    <property type="term" value="F:nuclease activity"/>
    <property type="evidence" value="ECO:0007669"/>
    <property type="project" value="UniProtKB-KW"/>
</dbReference>
<keyword evidence="2" id="KW-0694">RNA-binding</keyword>
<sequence>MDQSIIRVPVDVKSNNRSFPRFEQPERLGEYTVTRDRCLVPGRENAKYLYEAALTDGVQVDFDLNKGFSTFEEKSGEEKLDILLDWIISQASRGGPLKKVLHEADFVCWRGLLTRIASTPYCPETSWQFSAAKIKGVIFLCERETEDMRQRKETMTQRDKLMSYWGFKFEQYMTVAEKNSKPNVNEPVTSLEEFGVVVRSVLGTSIGRALRLVYSGEVDAINNDGRLVELKTQRHALEGSFWKQKSMKWWLQSFLIGIDHIIVGYRNDDGIVKKVESLQIDELTKRGEWSGNVCINLLSTVLNSVRELLVEGGACQVRYEHHRDEITIHSIPLRNIDFFTYDFRVHFNLE</sequence>
<comment type="cofactor">
    <cofactor evidence="2">
        <name>a divalent metal cation</name>
        <dbReference type="ChEBI" id="CHEBI:60240"/>
    </cofactor>
</comment>
<dbReference type="InterPro" id="IPR013961">
    <property type="entry name" value="RAI1"/>
</dbReference>
<accession>A0A0D8XPD7</accession>
<organism evidence="4 5">
    <name type="scientific">Dictyocaulus viviparus</name>
    <name type="common">Bovine lungworm</name>
    <dbReference type="NCBI Taxonomy" id="29172"/>
    <lineage>
        <taxon>Eukaryota</taxon>
        <taxon>Metazoa</taxon>
        <taxon>Ecdysozoa</taxon>
        <taxon>Nematoda</taxon>
        <taxon>Chromadorea</taxon>
        <taxon>Rhabditida</taxon>
        <taxon>Rhabditina</taxon>
        <taxon>Rhabditomorpha</taxon>
        <taxon>Strongyloidea</taxon>
        <taxon>Metastrongylidae</taxon>
        <taxon>Dictyocaulus</taxon>
    </lineage>
</organism>
<keyword evidence="5" id="KW-1185">Reference proteome</keyword>
<comment type="subcellular location">
    <subcellularLocation>
        <location evidence="2">Nucleus</location>
    </subcellularLocation>
</comment>
<dbReference type="AlphaFoldDB" id="A0A0D8XPD7"/>
<evidence type="ECO:0000313" key="5">
    <source>
        <dbReference type="Proteomes" id="UP000053766"/>
    </source>
</evidence>
<dbReference type="GO" id="GO:0000166">
    <property type="term" value="F:nucleotide binding"/>
    <property type="evidence" value="ECO:0007669"/>
    <property type="project" value="UniProtKB-KW"/>
</dbReference>
<dbReference type="EC" id="3.6.1.-" evidence="2"/>
<protein>
    <recommendedName>
        <fullName evidence="2">Decapping nuclease</fullName>
        <ecNumber evidence="2">3.6.1.-</ecNumber>
    </recommendedName>
</protein>
<evidence type="ECO:0000259" key="3">
    <source>
        <dbReference type="Pfam" id="PF08652"/>
    </source>
</evidence>
<gene>
    <name evidence="4" type="ORF">DICVIV_07563</name>
</gene>
<keyword evidence="2" id="KW-0539">Nucleus</keyword>
<dbReference type="GO" id="GO:0110155">
    <property type="term" value="P:NAD-cap decapping"/>
    <property type="evidence" value="ECO:0007669"/>
    <property type="project" value="TreeGrafter"/>
</dbReference>
<evidence type="ECO:0000256" key="2">
    <source>
        <dbReference type="RuleBase" id="RU367113"/>
    </source>
</evidence>
<dbReference type="GO" id="GO:0000956">
    <property type="term" value="P:nuclear-transcribed mRNA catabolic process"/>
    <property type="evidence" value="ECO:0007669"/>
    <property type="project" value="TreeGrafter"/>
</dbReference>